<evidence type="ECO:0000256" key="7">
    <source>
        <dbReference type="SAM" id="MobiDB-lite"/>
    </source>
</evidence>
<dbReference type="FunFam" id="1.10.510.10:FF:000182">
    <property type="entry name" value="MAP kinase kinase kinase mkh1"/>
    <property type="match status" value="1"/>
</dbReference>
<feature type="compositionally biased region" description="Acidic residues" evidence="7">
    <location>
        <begin position="848"/>
        <end position="864"/>
    </location>
</feature>
<feature type="compositionally biased region" description="Low complexity" evidence="7">
    <location>
        <begin position="311"/>
        <end position="322"/>
    </location>
</feature>
<dbReference type="STRING" id="983966.A0A1E4RZP6"/>
<dbReference type="RefSeq" id="XP_020069755.1">
    <property type="nucleotide sequence ID" value="XM_020215289.1"/>
</dbReference>
<feature type="compositionally biased region" description="Polar residues" evidence="7">
    <location>
        <begin position="347"/>
        <end position="356"/>
    </location>
</feature>
<dbReference type="PROSITE" id="PS00107">
    <property type="entry name" value="PROTEIN_KINASE_ATP"/>
    <property type="match status" value="1"/>
</dbReference>
<dbReference type="PROSITE" id="PS50011">
    <property type="entry name" value="PROTEIN_KINASE_DOM"/>
    <property type="match status" value="1"/>
</dbReference>
<dbReference type="EMBL" id="KV453933">
    <property type="protein sequence ID" value="ODV72716.1"/>
    <property type="molecule type" value="Genomic_DNA"/>
</dbReference>
<dbReference type="OMA" id="PWSNFEV"/>
<dbReference type="PROSITE" id="PS00108">
    <property type="entry name" value="PROTEIN_KINASE_ST"/>
    <property type="match status" value="1"/>
</dbReference>
<feature type="compositionally biased region" description="Low complexity" evidence="7">
    <location>
        <begin position="357"/>
        <end position="368"/>
    </location>
</feature>
<dbReference type="PANTHER" id="PTHR48016:SF48">
    <property type="entry name" value="SERINE_THREONINE-PROTEIN KINASE BCK1_SLK1_SSP31"/>
    <property type="match status" value="1"/>
</dbReference>
<feature type="compositionally biased region" description="Polar residues" evidence="7">
    <location>
        <begin position="69"/>
        <end position="94"/>
    </location>
</feature>
<feature type="compositionally biased region" description="Polar residues" evidence="7">
    <location>
        <begin position="383"/>
        <end position="400"/>
    </location>
</feature>
<evidence type="ECO:0000256" key="3">
    <source>
        <dbReference type="ARBA" id="ARBA00022741"/>
    </source>
</evidence>
<keyword evidence="10" id="KW-1185">Reference proteome</keyword>
<dbReference type="InterPro" id="IPR011009">
    <property type="entry name" value="Kinase-like_dom_sf"/>
</dbReference>
<feature type="region of interest" description="Disordered" evidence="7">
    <location>
        <begin position="40"/>
        <end position="97"/>
    </location>
</feature>
<dbReference type="SMART" id="SM00220">
    <property type="entry name" value="S_TKc"/>
    <property type="match status" value="1"/>
</dbReference>
<organism evidence="9 10">
    <name type="scientific">Cyberlindnera jadinii (strain ATCC 18201 / CBS 1600 / BCRC 20928 / JCM 3617 / NBRC 0987 / NRRL Y-1542)</name>
    <name type="common">Torula yeast</name>
    <name type="synonym">Candida utilis</name>
    <dbReference type="NCBI Taxonomy" id="983966"/>
    <lineage>
        <taxon>Eukaryota</taxon>
        <taxon>Fungi</taxon>
        <taxon>Dikarya</taxon>
        <taxon>Ascomycota</taxon>
        <taxon>Saccharomycotina</taxon>
        <taxon>Saccharomycetes</taxon>
        <taxon>Phaffomycetales</taxon>
        <taxon>Phaffomycetaceae</taxon>
        <taxon>Cyberlindnera</taxon>
    </lineage>
</organism>
<dbReference type="Pfam" id="PF00069">
    <property type="entry name" value="Pkinase"/>
    <property type="match status" value="1"/>
</dbReference>
<evidence type="ECO:0000313" key="10">
    <source>
        <dbReference type="Proteomes" id="UP000094389"/>
    </source>
</evidence>
<feature type="compositionally biased region" description="Basic and acidic residues" evidence="7">
    <location>
        <begin position="462"/>
        <end position="472"/>
    </location>
</feature>
<feature type="region of interest" description="Disordered" evidence="7">
    <location>
        <begin position="739"/>
        <end position="764"/>
    </location>
</feature>
<evidence type="ECO:0000313" key="9">
    <source>
        <dbReference type="EMBL" id="ODV72716.1"/>
    </source>
</evidence>
<accession>A0A1E4RZP6</accession>
<keyword evidence="2" id="KW-0808">Transferase</keyword>
<reference evidence="9 10" key="1">
    <citation type="journal article" date="2016" name="Proc. Natl. Acad. Sci. U.S.A.">
        <title>Comparative genomics of biotechnologically important yeasts.</title>
        <authorList>
            <person name="Riley R."/>
            <person name="Haridas S."/>
            <person name="Wolfe K.H."/>
            <person name="Lopes M.R."/>
            <person name="Hittinger C.T."/>
            <person name="Goeker M."/>
            <person name="Salamov A.A."/>
            <person name="Wisecaver J.H."/>
            <person name="Long T.M."/>
            <person name="Calvey C.H."/>
            <person name="Aerts A.L."/>
            <person name="Barry K.W."/>
            <person name="Choi C."/>
            <person name="Clum A."/>
            <person name="Coughlan A.Y."/>
            <person name="Deshpande S."/>
            <person name="Douglass A.P."/>
            <person name="Hanson S.J."/>
            <person name="Klenk H.-P."/>
            <person name="LaButti K.M."/>
            <person name="Lapidus A."/>
            <person name="Lindquist E.A."/>
            <person name="Lipzen A.M."/>
            <person name="Meier-Kolthoff J.P."/>
            <person name="Ohm R.A."/>
            <person name="Otillar R.P."/>
            <person name="Pangilinan J.L."/>
            <person name="Peng Y."/>
            <person name="Rokas A."/>
            <person name="Rosa C.A."/>
            <person name="Scheuner C."/>
            <person name="Sibirny A.A."/>
            <person name="Slot J.C."/>
            <person name="Stielow J.B."/>
            <person name="Sun H."/>
            <person name="Kurtzman C.P."/>
            <person name="Blackwell M."/>
            <person name="Grigoriev I.V."/>
            <person name="Jeffries T.W."/>
        </authorList>
    </citation>
    <scope>NUCLEOTIDE SEQUENCE [LARGE SCALE GENOMIC DNA]</scope>
    <source>
        <strain evidence="10">ATCC 18201 / CBS 1600 / BCRC 20928 / JCM 3617 / NBRC 0987 / NRRL Y-1542</strain>
    </source>
</reference>
<feature type="compositionally biased region" description="Low complexity" evidence="7">
    <location>
        <begin position="752"/>
        <end position="761"/>
    </location>
</feature>
<evidence type="ECO:0000259" key="8">
    <source>
        <dbReference type="PROSITE" id="PS50011"/>
    </source>
</evidence>
<name>A0A1E4RZP6_CYBJN</name>
<dbReference type="InterPro" id="IPR000719">
    <property type="entry name" value="Prot_kinase_dom"/>
</dbReference>
<evidence type="ECO:0000256" key="2">
    <source>
        <dbReference type="ARBA" id="ARBA00022679"/>
    </source>
</evidence>
<sequence length="1314" mass="145040">MSSKNGYEEASQRGTDALPELLVNAVPLLGESVRSLKGSESVAYLPAQQVRKLSSSSVKSAEDSHRHNITANRTSNSEGDASSKFSFEEQSYPSSPAPLKLSSVCDGDQSLRDTTQGSVSFHTAHSESVGSVYTDQSTPSKVSLKKTSPKIPLKIETALYTSTPSKSPGDQLAVNSSKEFSFLNTSAAAPNESPLNSLTQSKTKTLPRNPPHSRQVSVSWDVQTPEEWTLERIIYWLGLNQFNDTWAVMVKKHMLVGSEFLSLTNYQKLSAYKSELDTSNDSTQSRFIHVLRKTLDRSTSVTNTISPLETSSVSSIDNMDSSPPSSPKLPHRRSSSETAAVTEKLVPTQSAPTFKDSSPSSESSRPPSIQQGRVGKNIAKQRPLSTTDESTGNMWVTSPVSPVVSHGLFRRHKKSSSSESSLFTSLFNGSSSNLTGISEDRKRDKDAKPSTFSKFNLRGKQRSRDLSREKESSSPVSPATSSFEKVKGRKSDTSKSSSDGSKERISALPQFVLDRKFQPVAKQKNSDQYVLVTMDNINFKAVNVGQCDTREGFRKLLCDVLELKSLEFTVHLTDFGCSIGESLDEDALDHIVSSRYIPCTGKFFITSADTLSTITSSSIGSVSDLNSFESKEDKLYPNTPQHYYDAVQKSPNTDYWNFKESLPKNAVASGPEKPTNEPLKPAKRLEPVQPKPMRPSAVKQTARIPTLTNDSGSSFRIVRPANRGEINFDKRRESPFVAKRVAPPPPQRPGMNGSANSSSGSVTRLEPLKESISGESTFISTYTPGSSNTLIPQPYKGGGSVSPISRKALHTILNNDEERVKRSLTRTHSTRSIRTVDKFKENIISFDDAPELDDTENDDSDDDDFWAKAPSQKSSTNDESIAEMVVRPPAEVLYDNIEKFFPNTDLDQPVLELPSVPSSPSNVINPPKAKPIRKVVSSIDEDFEKLHKPQRMKTIRAVAKEAGEARKRENLTRQNTQPGLVRRQSTKMWGRKVVEVRPNRKQEMARLKRDNDAEIKEFSWVKGDLIGKGTFGNVFLALNVTTGEMIAVKQVHIPRKTTSESARIKDVIDALQSEVDTLKDLDHLNIVQYLGFEKTEKDYNLFLEYVAGGSVASCLRLYGKFEEPLIQFLTAQVVAGLAYLHSRGILHRDMKADNLLLDLDGVCKISDFGISKKSNDIYANDAGMSMQGTIFWMAPEVVNSAGAGYSAKVDIWSLGCVVLEMFAGRRPWSNLEAIPAMLKIGKSKAAPPIPEDTLPLVSMVGRHFLDQCFAVDASQRPTAQQLLVDKFCGVDPTFSFSDTRLSRLIKANEKKFQM</sequence>
<feature type="compositionally biased region" description="Low complexity" evidence="7">
    <location>
        <begin position="473"/>
        <end position="482"/>
    </location>
</feature>
<feature type="region of interest" description="Disordered" evidence="7">
    <location>
        <begin position="432"/>
        <end position="503"/>
    </location>
</feature>
<evidence type="ECO:0000256" key="5">
    <source>
        <dbReference type="ARBA" id="ARBA00022840"/>
    </source>
</evidence>
<proteinExistence type="inferred from homology"/>
<protein>
    <submittedName>
        <fullName evidence="9">Pkinase-domain-containing protein</fullName>
    </submittedName>
</protein>
<feature type="compositionally biased region" description="Basic and acidic residues" evidence="7">
    <location>
        <begin position="484"/>
        <end position="493"/>
    </location>
</feature>
<keyword evidence="4 9" id="KW-0418">Kinase</keyword>
<keyword evidence="5 6" id="KW-0067">ATP-binding</keyword>
<dbReference type="Proteomes" id="UP000094389">
    <property type="component" value="Unassembled WGS sequence"/>
</dbReference>
<feature type="binding site" evidence="6">
    <location>
        <position position="1056"/>
    </location>
    <ligand>
        <name>ATP</name>
        <dbReference type="ChEBI" id="CHEBI:30616"/>
    </ligand>
</feature>
<evidence type="ECO:0000256" key="1">
    <source>
        <dbReference type="ARBA" id="ARBA00006529"/>
    </source>
</evidence>
<dbReference type="GO" id="GO:0005524">
    <property type="term" value="F:ATP binding"/>
    <property type="evidence" value="ECO:0007669"/>
    <property type="project" value="UniProtKB-UniRule"/>
</dbReference>
<dbReference type="PANTHER" id="PTHR48016">
    <property type="entry name" value="MAP KINASE KINASE KINASE SSK2-RELATED-RELATED"/>
    <property type="match status" value="1"/>
</dbReference>
<keyword evidence="3 6" id="KW-0547">Nucleotide-binding</keyword>
<dbReference type="FunFam" id="3.30.200.20:FF:000387">
    <property type="entry name" value="Serine/threonine-protein kinase STE11"/>
    <property type="match status" value="1"/>
</dbReference>
<dbReference type="OrthoDB" id="266718at2759"/>
<evidence type="ECO:0000256" key="4">
    <source>
        <dbReference type="ARBA" id="ARBA00022777"/>
    </source>
</evidence>
<comment type="similarity">
    <text evidence="1">Belongs to the protein kinase superfamily. STE Ser/Thr protein kinase family. MAP kinase kinase kinase subfamily.</text>
</comment>
<dbReference type="Gene3D" id="1.10.510.10">
    <property type="entry name" value="Transferase(Phosphotransferase) domain 1"/>
    <property type="match status" value="1"/>
</dbReference>
<dbReference type="GeneID" id="30989685"/>
<dbReference type="InterPro" id="IPR050538">
    <property type="entry name" value="MAP_kinase_kinase_kinase"/>
</dbReference>
<feature type="domain" description="Protein kinase" evidence="8">
    <location>
        <begin position="1020"/>
        <end position="1294"/>
    </location>
</feature>
<dbReference type="SUPFAM" id="SSF56112">
    <property type="entry name" value="Protein kinase-like (PK-like)"/>
    <property type="match status" value="1"/>
</dbReference>
<evidence type="ECO:0000256" key="6">
    <source>
        <dbReference type="PROSITE-ProRule" id="PRU10141"/>
    </source>
</evidence>
<dbReference type="InterPro" id="IPR008271">
    <property type="entry name" value="Ser/Thr_kinase_AS"/>
</dbReference>
<feature type="region of interest" description="Disordered" evidence="7">
    <location>
        <begin position="186"/>
        <end position="218"/>
    </location>
</feature>
<dbReference type="GO" id="GO:0004709">
    <property type="term" value="F:MAP kinase kinase kinase activity"/>
    <property type="evidence" value="ECO:0007669"/>
    <property type="project" value="UniProtKB-ARBA"/>
</dbReference>
<feature type="region of interest" description="Disordered" evidence="7">
    <location>
        <begin position="309"/>
        <end position="400"/>
    </location>
</feature>
<dbReference type="GO" id="GO:0000196">
    <property type="term" value="P:cell integrity MAPK cascade"/>
    <property type="evidence" value="ECO:0007669"/>
    <property type="project" value="UniProtKB-ARBA"/>
</dbReference>
<dbReference type="InterPro" id="IPR017441">
    <property type="entry name" value="Protein_kinase_ATP_BS"/>
</dbReference>
<feature type="region of interest" description="Disordered" evidence="7">
    <location>
        <begin position="665"/>
        <end position="715"/>
    </location>
</feature>
<feature type="compositionally biased region" description="Basic and acidic residues" evidence="7">
    <location>
        <begin position="438"/>
        <end position="448"/>
    </location>
</feature>
<feature type="region of interest" description="Disordered" evidence="7">
    <location>
        <begin position="847"/>
        <end position="880"/>
    </location>
</feature>
<gene>
    <name evidence="9" type="ORF">CYBJADRAFT_168258</name>
</gene>